<name>A0A1L7WLB9_9HELO</name>
<evidence type="ECO:0000256" key="1">
    <source>
        <dbReference type="SAM" id="MobiDB-lite"/>
    </source>
</evidence>
<dbReference type="SUPFAM" id="SSF53335">
    <property type="entry name" value="S-adenosyl-L-methionine-dependent methyltransferases"/>
    <property type="match status" value="1"/>
</dbReference>
<dbReference type="Gene3D" id="3.40.50.150">
    <property type="entry name" value="Vaccinia Virus protein VP39"/>
    <property type="match status" value="1"/>
</dbReference>
<gene>
    <name evidence="2" type="ORF">PAC_03448</name>
</gene>
<keyword evidence="2" id="KW-0808">Transferase</keyword>
<dbReference type="STRING" id="576137.A0A1L7WLB9"/>
<proteinExistence type="predicted"/>
<accession>A0A1L7WLB9</accession>
<dbReference type="PANTHER" id="PTHR43591:SF10">
    <property type="entry name" value="ABC TRANSMEMBRANE TYPE-1 DOMAIN-CONTAINING PROTEIN-RELATED"/>
    <property type="match status" value="1"/>
</dbReference>
<dbReference type="AlphaFoldDB" id="A0A1L7WLB9"/>
<dbReference type="PANTHER" id="PTHR43591">
    <property type="entry name" value="METHYLTRANSFERASE"/>
    <property type="match status" value="1"/>
</dbReference>
<sequence>MSSQAGPAETVAQEPQEPQDDRLSSAAAVPQPPQQQPENDANTNSQLLEADDDNGDENEDEGYAGNSDASAASTSLTSSIYRYEYANGRRYNGFRSGAYPLPNDEEEQDRLDLLHHIFRLMIDGRLFIAPIGPNPQRVLDIGTGTGIWTMDFADEYPSARVIGNDISPIQPAWVPPNAAFYIDDVENEWLYQPNEAFDFIHCRGMGGSIQDWDKLCSQAYEHLKPGGWLEFQEPEAWMTSDDDTKDRVESVNQWQTLCNEAARKFGKEIDLASTLKQRMIDAGFVNVEEVIIKVPIGPWPKDPKLKEIGRFQLLHVSTGVEAYTSGFIGKILGWSETECQVLIAKTLQEMRTKGNHLYVKFFFVRGQKPAS</sequence>
<dbReference type="EMBL" id="FJOG01000004">
    <property type="protein sequence ID" value="CZR53569.1"/>
    <property type="molecule type" value="Genomic_DNA"/>
</dbReference>
<dbReference type="GO" id="GO:0008168">
    <property type="term" value="F:methyltransferase activity"/>
    <property type="evidence" value="ECO:0007669"/>
    <property type="project" value="UniProtKB-KW"/>
</dbReference>
<keyword evidence="2" id="KW-0489">Methyltransferase</keyword>
<dbReference type="InterPro" id="IPR029063">
    <property type="entry name" value="SAM-dependent_MTases_sf"/>
</dbReference>
<feature type="compositionally biased region" description="Polar residues" evidence="1">
    <location>
        <begin position="38"/>
        <end position="47"/>
    </location>
</feature>
<feature type="region of interest" description="Disordered" evidence="1">
    <location>
        <begin position="1"/>
        <end position="71"/>
    </location>
</feature>
<reference evidence="2 3" key="1">
    <citation type="submission" date="2016-03" db="EMBL/GenBank/DDBJ databases">
        <authorList>
            <person name="Ploux O."/>
        </authorList>
    </citation>
    <scope>NUCLEOTIDE SEQUENCE [LARGE SCALE GENOMIC DNA]</scope>
    <source>
        <strain evidence="2 3">UAMH 11012</strain>
    </source>
</reference>
<organism evidence="2 3">
    <name type="scientific">Phialocephala subalpina</name>
    <dbReference type="NCBI Taxonomy" id="576137"/>
    <lineage>
        <taxon>Eukaryota</taxon>
        <taxon>Fungi</taxon>
        <taxon>Dikarya</taxon>
        <taxon>Ascomycota</taxon>
        <taxon>Pezizomycotina</taxon>
        <taxon>Leotiomycetes</taxon>
        <taxon>Helotiales</taxon>
        <taxon>Mollisiaceae</taxon>
        <taxon>Phialocephala</taxon>
        <taxon>Phialocephala fortinii species complex</taxon>
    </lineage>
</organism>
<protein>
    <submittedName>
        <fullName evidence="2">Related to TAM domain methyltransferase</fullName>
    </submittedName>
</protein>
<dbReference type="OrthoDB" id="2013972at2759"/>
<dbReference type="GO" id="GO:0032259">
    <property type="term" value="P:methylation"/>
    <property type="evidence" value="ECO:0007669"/>
    <property type="project" value="UniProtKB-KW"/>
</dbReference>
<feature type="compositionally biased region" description="Acidic residues" evidence="1">
    <location>
        <begin position="49"/>
        <end position="62"/>
    </location>
</feature>
<evidence type="ECO:0000313" key="3">
    <source>
        <dbReference type="Proteomes" id="UP000184330"/>
    </source>
</evidence>
<dbReference type="CDD" id="cd02440">
    <property type="entry name" value="AdoMet_MTases"/>
    <property type="match status" value="1"/>
</dbReference>
<evidence type="ECO:0000313" key="2">
    <source>
        <dbReference type="EMBL" id="CZR53569.1"/>
    </source>
</evidence>
<keyword evidence="3" id="KW-1185">Reference proteome</keyword>
<dbReference type="Proteomes" id="UP000184330">
    <property type="component" value="Unassembled WGS sequence"/>
</dbReference>
<dbReference type="Pfam" id="PF13489">
    <property type="entry name" value="Methyltransf_23"/>
    <property type="match status" value="1"/>
</dbReference>